<name>A0A1W0B489_9NOCA</name>
<keyword evidence="1" id="KW-0175">Coiled coil</keyword>
<dbReference type="GO" id="GO:0003677">
    <property type="term" value="F:DNA binding"/>
    <property type="evidence" value="ECO:0007669"/>
    <property type="project" value="InterPro"/>
</dbReference>
<dbReference type="SUPFAM" id="SSF82607">
    <property type="entry name" value="YbaB-like"/>
    <property type="match status" value="1"/>
</dbReference>
<protein>
    <recommendedName>
        <fullName evidence="4">Nucleoid-associated protein, YbaB/EbfC family</fullName>
    </recommendedName>
</protein>
<evidence type="ECO:0000313" key="2">
    <source>
        <dbReference type="EMBL" id="ONM50530.1"/>
    </source>
</evidence>
<feature type="coiled-coil region" evidence="1">
    <location>
        <begin position="5"/>
        <end position="32"/>
    </location>
</feature>
<comment type="caution">
    <text evidence="2">The sequence shown here is derived from an EMBL/GenBank/DDBJ whole genome shotgun (WGS) entry which is preliminary data.</text>
</comment>
<evidence type="ECO:0000256" key="1">
    <source>
        <dbReference type="SAM" id="Coils"/>
    </source>
</evidence>
<sequence>MNQAMDELEARANRTLNRLRDLADQMAEVRVRETSSDGAITVVVDGNGTLQDLTLSTAIAKLTPAEFERVLVGTAGRAAQRAFAERGDLVNAFNEELRE</sequence>
<dbReference type="InterPro" id="IPR004401">
    <property type="entry name" value="YbaB/EbfC"/>
</dbReference>
<reference evidence="2 3" key="1">
    <citation type="journal article" date="2016" name="Antonie Van Leeuwenhoek">
        <title>Nocardia donostiensis sp. nov., isolated from human respiratory specimens.</title>
        <authorList>
            <person name="Ercibengoa M."/>
            <person name="Bell M."/>
            <person name="Marimon J.M."/>
            <person name="Humrighouse B."/>
            <person name="Klenk H.P."/>
            <person name="Potter G."/>
            <person name="Perez-Trallero E."/>
        </authorList>
    </citation>
    <scope>NUCLEOTIDE SEQUENCE [LARGE SCALE GENOMIC DNA]</scope>
    <source>
        <strain evidence="2 3">X1655</strain>
    </source>
</reference>
<dbReference type="Proteomes" id="UP000188836">
    <property type="component" value="Unassembled WGS sequence"/>
</dbReference>
<proteinExistence type="predicted"/>
<dbReference type="RefSeq" id="WP_077114441.1">
    <property type="nucleotide sequence ID" value="NZ_LOKT01000001.1"/>
</dbReference>
<dbReference type="AlphaFoldDB" id="A0A1W0B489"/>
<dbReference type="InterPro" id="IPR036894">
    <property type="entry name" value="YbaB-like_sf"/>
</dbReference>
<evidence type="ECO:0008006" key="4">
    <source>
        <dbReference type="Google" id="ProtNLM"/>
    </source>
</evidence>
<dbReference type="Pfam" id="PF02575">
    <property type="entry name" value="YbaB_DNA_bd"/>
    <property type="match status" value="1"/>
</dbReference>
<evidence type="ECO:0000313" key="3">
    <source>
        <dbReference type="Proteomes" id="UP000188836"/>
    </source>
</evidence>
<gene>
    <name evidence="2" type="ORF">B0T46_01045</name>
</gene>
<dbReference type="STRING" id="1538463.B0T36_01120"/>
<dbReference type="Gene3D" id="3.30.1310.10">
    <property type="entry name" value="Nucleoid-associated protein YbaB-like domain"/>
    <property type="match status" value="1"/>
</dbReference>
<organism evidence="2 3">
    <name type="scientific">Nocardia donostiensis</name>
    <dbReference type="NCBI Taxonomy" id="1538463"/>
    <lineage>
        <taxon>Bacteria</taxon>
        <taxon>Bacillati</taxon>
        <taxon>Actinomycetota</taxon>
        <taxon>Actinomycetes</taxon>
        <taxon>Mycobacteriales</taxon>
        <taxon>Nocardiaceae</taxon>
        <taxon>Nocardia</taxon>
    </lineage>
</organism>
<keyword evidence="3" id="KW-1185">Reference proteome</keyword>
<accession>A0A1W0B489</accession>
<dbReference type="EMBL" id="MUMY01000001">
    <property type="protein sequence ID" value="ONM50530.1"/>
    <property type="molecule type" value="Genomic_DNA"/>
</dbReference>
<dbReference type="OrthoDB" id="4484388at2"/>